<proteinExistence type="inferred from homology"/>
<dbReference type="Gene3D" id="1.10.1740.10">
    <property type="match status" value="1"/>
</dbReference>
<dbReference type="GO" id="GO:0006352">
    <property type="term" value="P:DNA-templated transcription initiation"/>
    <property type="evidence" value="ECO:0007669"/>
    <property type="project" value="InterPro"/>
</dbReference>
<keyword evidence="4" id="KW-0804">Transcription</keyword>
<dbReference type="NCBIfam" id="TIGR02937">
    <property type="entry name" value="sigma70-ECF"/>
    <property type="match status" value="1"/>
</dbReference>
<reference evidence="7" key="1">
    <citation type="submission" date="2020-10" db="EMBL/GenBank/DDBJ databases">
        <authorList>
            <person name="Gilroy R."/>
        </authorList>
    </citation>
    <scope>NUCLEOTIDE SEQUENCE</scope>
    <source>
        <strain evidence="7">G3-4614</strain>
    </source>
</reference>
<protein>
    <submittedName>
        <fullName evidence="7">RNA polymerase sigma factor</fullName>
    </submittedName>
</protein>
<dbReference type="InterPro" id="IPR014284">
    <property type="entry name" value="RNA_pol_sigma-70_dom"/>
</dbReference>
<keyword evidence="3" id="KW-0731">Sigma factor</keyword>
<comment type="similarity">
    <text evidence="1">Belongs to the sigma-70 factor family. ECF subfamily.</text>
</comment>
<dbReference type="SUPFAM" id="SSF88659">
    <property type="entry name" value="Sigma3 and sigma4 domains of RNA polymerase sigma factors"/>
    <property type="match status" value="1"/>
</dbReference>
<dbReference type="InterPro" id="IPR039425">
    <property type="entry name" value="RNA_pol_sigma-70-like"/>
</dbReference>
<dbReference type="PANTHER" id="PTHR43133:SF51">
    <property type="entry name" value="RNA POLYMERASE SIGMA FACTOR"/>
    <property type="match status" value="1"/>
</dbReference>
<dbReference type="CDD" id="cd06171">
    <property type="entry name" value="Sigma70_r4"/>
    <property type="match status" value="1"/>
</dbReference>
<feature type="domain" description="RNA polymerase sigma factor 70 region 4 type 2" evidence="6">
    <location>
        <begin position="122"/>
        <end position="172"/>
    </location>
</feature>
<accession>A0A9D9E359</accession>
<gene>
    <name evidence="7" type="ORF">IAC54_01285</name>
</gene>
<comment type="caution">
    <text evidence="7">The sequence shown here is derived from an EMBL/GenBank/DDBJ whole genome shotgun (WGS) entry which is preliminary data.</text>
</comment>
<dbReference type="GO" id="GO:0016987">
    <property type="term" value="F:sigma factor activity"/>
    <property type="evidence" value="ECO:0007669"/>
    <property type="project" value="UniProtKB-KW"/>
</dbReference>
<keyword evidence="2" id="KW-0805">Transcription regulation</keyword>
<evidence type="ECO:0000313" key="7">
    <source>
        <dbReference type="EMBL" id="MBO8437518.1"/>
    </source>
</evidence>
<dbReference type="InterPro" id="IPR036388">
    <property type="entry name" value="WH-like_DNA-bd_sf"/>
</dbReference>
<evidence type="ECO:0000259" key="5">
    <source>
        <dbReference type="Pfam" id="PF04542"/>
    </source>
</evidence>
<dbReference type="EMBL" id="JADIMW010000011">
    <property type="protein sequence ID" value="MBO8437518.1"/>
    <property type="molecule type" value="Genomic_DNA"/>
</dbReference>
<dbReference type="InterPro" id="IPR007627">
    <property type="entry name" value="RNA_pol_sigma70_r2"/>
</dbReference>
<dbReference type="InterPro" id="IPR013249">
    <property type="entry name" value="RNA_pol_sigma70_r4_t2"/>
</dbReference>
<name>A0A9D9E359_9BACT</name>
<dbReference type="AlphaFoldDB" id="A0A9D9E359"/>
<evidence type="ECO:0000256" key="1">
    <source>
        <dbReference type="ARBA" id="ARBA00010641"/>
    </source>
</evidence>
<dbReference type="Pfam" id="PF04542">
    <property type="entry name" value="Sigma70_r2"/>
    <property type="match status" value="1"/>
</dbReference>
<dbReference type="PANTHER" id="PTHR43133">
    <property type="entry name" value="RNA POLYMERASE ECF-TYPE SIGMA FACTO"/>
    <property type="match status" value="1"/>
</dbReference>
<reference evidence="7" key="2">
    <citation type="journal article" date="2021" name="PeerJ">
        <title>Extensive microbial diversity within the chicken gut microbiome revealed by metagenomics and culture.</title>
        <authorList>
            <person name="Gilroy R."/>
            <person name="Ravi A."/>
            <person name="Getino M."/>
            <person name="Pursley I."/>
            <person name="Horton D.L."/>
            <person name="Alikhan N.F."/>
            <person name="Baker D."/>
            <person name="Gharbi K."/>
            <person name="Hall N."/>
            <person name="Watson M."/>
            <person name="Adriaenssens E.M."/>
            <person name="Foster-Nyarko E."/>
            <person name="Jarju S."/>
            <person name="Secka A."/>
            <person name="Antonio M."/>
            <person name="Oren A."/>
            <person name="Chaudhuri R.R."/>
            <person name="La Ragione R."/>
            <person name="Hildebrand F."/>
            <person name="Pallen M.J."/>
        </authorList>
    </citation>
    <scope>NUCLEOTIDE SEQUENCE</scope>
    <source>
        <strain evidence="7">G3-4614</strain>
    </source>
</reference>
<evidence type="ECO:0000256" key="2">
    <source>
        <dbReference type="ARBA" id="ARBA00023015"/>
    </source>
</evidence>
<dbReference type="InterPro" id="IPR013324">
    <property type="entry name" value="RNA_pol_sigma_r3/r4-like"/>
</dbReference>
<feature type="domain" description="RNA polymerase sigma-70 region 2" evidence="5">
    <location>
        <begin position="26"/>
        <end position="94"/>
    </location>
</feature>
<evidence type="ECO:0000259" key="6">
    <source>
        <dbReference type="Pfam" id="PF08281"/>
    </source>
</evidence>
<evidence type="ECO:0000256" key="4">
    <source>
        <dbReference type="ARBA" id="ARBA00023163"/>
    </source>
</evidence>
<dbReference type="Proteomes" id="UP000823636">
    <property type="component" value="Unassembled WGS sequence"/>
</dbReference>
<dbReference type="GO" id="GO:0003677">
    <property type="term" value="F:DNA binding"/>
    <property type="evidence" value="ECO:0007669"/>
    <property type="project" value="InterPro"/>
</dbReference>
<organism evidence="7 8">
    <name type="scientific">Candidatus Caccoplasma merdipullorum</name>
    <dbReference type="NCBI Taxonomy" id="2840718"/>
    <lineage>
        <taxon>Bacteria</taxon>
        <taxon>Pseudomonadati</taxon>
        <taxon>Bacteroidota</taxon>
        <taxon>Bacteroidia</taxon>
        <taxon>Bacteroidales</taxon>
        <taxon>Bacteroidaceae</taxon>
        <taxon>Bacteroidaceae incertae sedis</taxon>
        <taxon>Candidatus Caccoplasma</taxon>
    </lineage>
</organism>
<evidence type="ECO:0000313" key="8">
    <source>
        <dbReference type="Proteomes" id="UP000823636"/>
    </source>
</evidence>
<sequence>MGNNTEDILLVSEIVVFGNKNAFERLVDKYQVAVRNFFLLHTGYDEMVSDDLSQETFIRCWERLGTFKGLSSFRTWMYSVAFNILSDYYRSRKRQIRLNEYISEKNENSGVEDRGVDNKHDVISALKSLSDMEKSCIILYYMHDLSVSKISSIVNLPSGTVKSHLSRARLKMQKYLKNDGYEE</sequence>
<evidence type="ECO:0000256" key="3">
    <source>
        <dbReference type="ARBA" id="ARBA00023082"/>
    </source>
</evidence>
<dbReference type="SUPFAM" id="SSF88946">
    <property type="entry name" value="Sigma2 domain of RNA polymerase sigma factors"/>
    <property type="match status" value="1"/>
</dbReference>
<dbReference type="Pfam" id="PF08281">
    <property type="entry name" value="Sigma70_r4_2"/>
    <property type="match status" value="1"/>
</dbReference>
<dbReference type="InterPro" id="IPR013325">
    <property type="entry name" value="RNA_pol_sigma_r2"/>
</dbReference>
<dbReference type="Gene3D" id="1.10.10.10">
    <property type="entry name" value="Winged helix-like DNA-binding domain superfamily/Winged helix DNA-binding domain"/>
    <property type="match status" value="1"/>
</dbReference>